<keyword evidence="5 6" id="KW-0460">Magnesium</keyword>
<dbReference type="EC" id="3.1.3.25" evidence="6"/>
<dbReference type="Gene3D" id="3.30.540.10">
    <property type="entry name" value="Fructose-1,6-Bisphosphatase, subunit A, domain 1"/>
    <property type="match status" value="1"/>
</dbReference>
<name>A0ABR1UGV3_9PEZI</name>
<dbReference type="PANTHER" id="PTHR20854:SF4">
    <property type="entry name" value="INOSITOL-1-MONOPHOSPHATASE-RELATED"/>
    <property type="match status" value="1"/>
</dbReference>
<dbReference type="PROSITE" id="PS00630">
    <property type="entry name" value="IMP_2"/>
    <property type="match status" value="1"/>
</dbReference>
<dbReference type="EMBL" id="JAQQWL010000009">
    <property type="protein sequence ID" value="KAK8058126.1"/>
    <property type="molecule type" value="Genomic_DNA"/>
</dbReference>
<keyword evidence="6" id="KW-0378">Hydrolase</keyword>
<evidence type="ECO:0000256" key="5">
    <source>
        <dbReference type="ARBA" id="ARBA00022842"/>
    </source>
</evidence>
<evidence type="ECO:0000256" key="4">
    <source>
        <dbReference type="ARBA" id="ARBA00022723"/>
    </source>
</evidence>
<comment type="similarity">
    <text evidence="3 6">Belongs to the inositol monophosphatase superfamily.</text>
</comment>
<evidence type="ECO:0000256" key="6">
    <source>
        <dbReference type="RuleBase" id="RU364068"/>
    </source>
</evidence>
<dbReference type="InterPro" id="IPR020550">
    <property type="entry name" value="Inositol_monophosphatase_CS"/>
</dbReference>
<reference evidence="7 8" key="1">
    <citation type="submission" date="2023-01" db="EMBL/GenBank/DDBJ databases">
        <title>Analysis of 21 Apiospora genomes using comparative genomics revels a genus with tremendous synthesis potential of carbohydrate active enzymes and secondary metabolites.</title>
        <authorList>
            <person name="Sorensen T."/>
        </authorList>
    </citation>
    <scope>NUCLEOTIDE SEQUENCE [LARGE SCALE GENOMIC DNA]</scope>
    <source>
        <strain evidence="7 8">CBS 135458</strain>
    </source>
</reference>
<dbReference type="Gene3D" id="3.40.190.80">
    <property type="match status" value="1"/>
</dbReference>
<dbReference type="GeneID" id="92093046"/>
<dbReference type="Pfam" id="PF00459">
    <property type="entry name" value="Inositol_P"/>
    <property type="match status" value="1"/>
</dbReference>
<dbReference type="RefSeq" id="XP_066713572.1">
    <property type="nucleotide sequence ID" value="XM_066859983.1"/>
</dbReference>
<organism evidence="7 8">
    <name type="scientific">Apiospora phragmitis</name>
    <dbReference type="NCBI Taxonomy" id="2905665"/>
    <lineage>
        <taxon>Eukaryota</taxon>
        <taxon>Fungi</taxon>
        <taxon>Dikarya</taxon>
        <taxon>Ascomycota</taxon>
        <taxon>Pezizomycotina</taxon>
        <taxon>Sordariomycetes</taxon>
        <taxon>Xylariomycetidae</taxon>
        <taxon>Amphisphaeriales</taxon>
        <taxon>Apiosporaceae</taxon>
        <taxon>Apiospora</taxon>
    </lineage>
</organism>
<keyword evidence="8" id="KW-1185">Reference proteome</keyword>
<keyword evidence="4 6" id="KW-0479">Metal-binding</keyword>
<dbReference type="SUPFAM" id="SSF56655">
    <property type="entry name" value="Carbohydrate phosphatase"/>
    <property type="match status" value="1"/>
</dbReference>
<dbReference type="PANTHER" id="PTHR20854">
    <property type="entry name" value="INOSITOL MONOPHOSPHATASE"/>
    <property type="match status" value="1"/>
</dbReference>
<evidence type="ECO:0000256" key="1">
    <source>
        <dbReference type="ARBA" id="ARBA00001033"/>
    </source>
</evidence>
<protein>
    <recommendedName>
        <fullName evidence="6">Inositol-1-monophosphatase</fullName>
        <ecNumber evidence="6">3.1.3.25</ecNumber>
    </recommendedName>
</protein>
<dbReference type="InterPro" id="IPR000760">
    <property type="entry name" value="Inositol_monophosphatase-like"/>
</dbReference>
<gene>
    <name evidence="7" type="ORF">PG994_008574</name>
</gene>
<dbReference type="CDD" id="cd01639">
    <property type="entry name" value="IMPase"/>
    <property type="match status" value="1"/>
</dbReference>
<dbReference type="Proteomes" id="UP001480595">
    <property type="component" value="Unassembled WGS sequence"/>
</dbReference>
<comment type="cofactor">
    <cofactor evidence="2 6">
        <name>Mg(2+)</name>
        <dbReference type="ChEBI" id="CHEBI:18420"/>
    </cofactor>
</comment>
<proteinExistence type="inferred from homology"/>
<dbReference type="InterPro" id="IPR033942">
    <property type="entry name" value="IMPase"/>
</dbReference>
<sequence>MSNDEITTGTAIHGPMAPPWEQLLPDSAASEGIIMAELDLAAVRTFSIKVAKEAGHMILQASQAQLKTTAKTNSKYLLTRPFAGTDIVTETDKEVEAFISRRLQEAYPSFDFLGEESHMAGQKIRDDVPTFVVDPIDGTSNLVHHLPEVCVSIGLIVGGHSVVGIVYNPFDDELWAGYRGGGEEGGRLTGACIGVDWGSDREGHEFELNLKVFAALARTRRTGGRFVNSLRGVGSAALAVCRVAAGQQDMFWECGCWAWDVAAAWCILSEAGGVIVDGGVPGIGTRRSTTGGISRCERRRWDRGRRLRSFGLCSEKVDPGMGLRERGREEKMPSLSDATFIKMVMIRLFLWQSLSTY</sequence>
<evidence type="ECO:0000256" key="3">
    <source>
        <dbReference type="ARBA" id="ARBA00009759"/>
    </source>
</evidence>
<evidence type="ECO:0000313" key="7">
    <source>
        <dbReference type="EMBL" id="KAK8058126.1"/>
    </source>
</evidence>
<accession>A0ABR1UGV3</accession>
<evidence type="ECO:0000313" key="8">
    <source>
        <dbReference type="Proteomes" id="UP001480595"/>
    </source>
</evidence>
<comment type="catalytic activity">
    <reaction evidence="1 6">
        <text>a myo-inositol phosphate + H2O = myo-inositol + phosphate</text>
        <dbReference type="Rhea" id="RHEA:24056"/>
        <dbReference type="ChEBI" id="CHEBI:15377"/>
        <dbReference type="ChEBI" id="CHEBI:17268"/>
        <dbReference type="ChEBI" id="CHEBI:43474"/>
        <dbReference type="ChEBI" id="CHEBI:84139"/>
        <dbReference type="EC" id="3.1.3.25"/>
    </reaction>
</comment>
<dbReference type="PRINTS" id="PR00377">
    <property type="entry name" value="IMPHPHTASES"/>
</dbReference>
<evidence type="ECO:0000256" key="2">
    <source>
        <dbReference type="ARBA" id="ARBA00001946"/>
    </source>
</evidence>
<comment type="caution">
    <text evidence="7">The sequence shown here is derived from an EMBL/GenBank/DDBJ whole genome shotgun (WGS) entry which is preliminary data.</text>
</comment>
<comment type="pathway">
    <text evidence="6">Polyol metabolism; myo-inositol biosynthesis; myo-inositol from D-glucose 6-phosphate: step 2/2.</text>
</comment>